<feature type="repeat" description="LDL-receptor class B" evidence="6">
    <location>
        <begin position="157"/>
        <end position="200"/>
    </location>
</feature>
<name>A0AAV6ULJ1_9ARAC</name>
<dbReference type="InterPro" id="IPR011042">
    <property type="entry name" value="6-blade_b-propeller_TolB-like"/>
</dbReference>
<evidence type="ECO:0000313" key="10">
    <source>
        <dbReference type="Proteomes" id="UP000827092"/>
    </source>
</evidence>
<evidence type="ECO:0000256" key="8">
    <source>
        <dbReference type="SAM" id="SignalP"/>
    </source>
</evidence>
<dbReference type="AlphaFoldDB" id="A0AAV6ULJ1"/>
<evidence type="ECO:0000256" key="6">
    <source>
        <dbReference type="PROSITE-ProRule" id="PRU00461"/>
    </source>
</evidence>
<dbReference type="SUPFAM" id="SSF57196">
    <property type="entry name" value="EGF/Laminin"/>
    <property type="match status" value="1"/>
</dbReference>
<comment type="caution">
    <text evidence="9">The sequence shown here is derived from an EMBL/GenBank/DDBJ whole genome shotgun (WGS) entry which is preliminary data.</text>
</comment>
<dbReference type="SUPFAM" id="SSF63825">
    <property type="entry name" value="YWTD domain"/>
    <property type="match status" value="1"/>
</dbReference>
<reference evidence="9 10" key="1">
    <citation type="journal article" date="2022" name="Nat. Ecol. Evol.">
        <title>A masculinizing supergene underlies an exaggerated male reproductive morph in a spider.</title>
        <authorList>
            <person name="Hendrickx F."/>
            <person name="De Corte Z."/>
            <person name="Sonet G."/>
            <person name="Van Belleghem S.M."/>
            <person name="Kostlbacher S."/>
            <person name="Vangestel C."/>
        </authorList>
    </citation>
    <scope>NUCLEOTIDE SEQUENCE [LARGE SCALE GENOMIC DNA]</scope>
    <source>
        <strain evidence="9">W744_W776</strain>
    </source>
</reference>
<evidence type="ECO:0000256" key="4">
    <source>
        <dbReference type="ARBA" id="ARBA00023157"/>
    </source>
</evidence>
<keyword evidence="7" id="KW-1133">Transmembrane helix</keyword>
<organism evidence="9 10">
    <name type="scientific">Oedothorax gibbosus</name>
    <dbReference type="NCBI Taxonomy" id="931172"/>
    <lineage>
        <taxon>Eukaryota</taxon>
        <taxon>Metazoa</taxon>
        <taxon>Ecdysozoa</taxon>
        <taxon>Arthropoda</taxon>
        <taxon>Chelicerata</taxon>
        <taxon>Arachnida</taxon>
        <taxon>Araneae</taxon>
        <taxon>Araneomorphae</taxon>
        <taxon>Entelegynae</taxon>
        <taxon>Araneoidea</taxon>
        <taxon>Linyphiidae</taxon>
        <taxon>Erigoninae</taxon>
        <taxon>Oedothorax</taxon>
    </lineage>
</organism>
<keyword evidence="10" id="KW-1185">Reference proteome</keyword>
<dbReference type="PANTHER" id="PTHR46513:SF13">
    <property type="entry name" value="EGF-LIKE DOMAIN-CONTAINING PROTEIN"/>
    <property type="match status" value="1"/>
</dbReference>
<dbReference type="GO" id="GO:0017147">
    <property type="term" value="F:Wnt-protein binding"/>
    <property type="evidence" value="ECO:0007669"/>
    <property type="project" value="TreeGrafter"/>
</dbReference>
<dbReference type="PROSITE" id="PS51257">
    <property type="entry name" value="PROKAR_LIPOPROTEIN"/>
    <property type="match status" value="1"/>
</dbReference>
<keyword evidence="4" id="KW-1015">Disulfide bond</keyword>
<evidence type="ECO:0000256" key="3">
    <source>
        <dbReference type="ARBA" id="ARBA00022737"/>
    </source>
</evidence>
<dbReference type="Gene3D" id="2.120.10.30">
    <property type="entry name" value="TolB, C-terminal domain"/>
    <property type="match status" value="1"/>
</dbReference>
<keyword evidence="1" id="KW-0245">EGF-like domain</keyword>
<dbReference type="PANTHER" id="PTHR46513">
    <property type="entry name" value="VITELLOGENIN RECEPTOR-LIKE PROTEIN-RELATED-RELATED"/>
    <property type="match status" value="1"/>
</dbReference>
<dbReference type="GO" id="GO:0042813">
    <property type="term" value="F:Wnt receptor activity"/>
    <property type="evidence" value="ECO:0007669"/>
    <property type="project" value="TreeGrafter"/>
</dbReference>
<dbReference type="GO" id="GO:0005886">
    <property type="term" value="C:plasma membrane"/>
    <property type="evidence" value="ECO:0007669"/>
    <property type="project" value="TreeGrafter"/>
</dbReference>
<evidence type="ECO:0000313" key="9">
    <source>
        <dbReference type="EMBL" id="KAG8184430.1"/>
    </source>
</evidence>
<gene>
    <name evidence="9" type="ORF">JTE90_026349</name>
</gene>
<evidence type="ECO:0000256" key="1">
    <source>
        <dbReference type="ARBA" id="ARBA00022536"/>
    </source>
</evidence>
<dbReference type="Pfam" id="PF00058">
    <property type="entry name" value="Ldl_recept_b"/>
    <property type="match status" value="1"/>
</dbReference>
<feature type="signal peptide" evidence="8">
    <location>
        <begin position="1"/>
        <end position="24"/>
    </location>
</feature>
<dbReference type="GO" id="GO:0060070">
    <property type="term" value="P:canonical Wnt signaling pathway"/>
    <property type="evidence" value="ECO:0007669"/>
    <property type="project" value="TreeGrafter"/>
</dbReference>
<dbReference type="EMBL" id="JAFNEN010000373">
    <property type="protein sequence ID" value="KAG8184430.1"/>
    <property type="molecule type" value="Genomic_DNA"/>
</dbReference>
<accession>A0AAV6ULJ1</accession>
<evidence type="ECO:0000256" key="2">
    <source>
        <dbReference type="ARBA" id="ARBA00022729"/>
    </source>
</evidence>
<keyword evidence="7" id="KW-0812">Transmembrane</keyword>
<proteinExistence type="predicted"/>
<evidence type="ECO:0000256" key="5">
    <source>
        <dbReference type="ARBA" id="ARBA00023180"/>
    </source>
</evidence>
<feature type="repeat" description="LDL-receptor class B" evidence="6">
    <location>
        <begin position="114"/>
        <end position="156"/>
    </location>
</feature>
<keyword evidence="5" id="KW-0325">Glycoprotein</keyword>
<protein>
    <submittedName>
        <fullName evidence="9">Uncharacterized protein</fullName>
    </submittedName>
</protein>
<dbReference type="SMART" id="SM00135">
    <property type="entry name" value="LY"/>
    <property type="match status" value="4"/>
</dbReference>
<feature type="transmembrane region" description="Helical" evidence="7">
    <location>
        <begin position="386"/>
        <end position="407"/>
    </location>
</feature>
<evidence type="ECO:0000256" key="7">
    <source>
        <dbReference type="SAM" id="Phobius"/>
    </source>
</evidence>
<keyword evidence="3" id="KW-0677">Repeat</keyword>
<dbReference type="PROSITE" id="PS51120">
    <property type="entry name" value="LDLRB"/>
    <property type="match status" value="2"/>
</dbReference>
<dbReference type="InterPro" id="IPR000033">
    <property type="entry name" value="LDLR_classB_rpt"/>
</dbReference>
<dbReference type="Proteomes" id="UP000827092">
    <property type="component" value="Unassembled WGS sequence"/>
</dbReference>
<dbReference type="InterPro" id="IPR050778">
    <property type="entry name" value="Cueball_EGF_LRP_Nidogen"/>
</dbReference>
<keyword evidence="7" id="KW-0472">Membrane</keyword>
<sequence>MSKLRLSVCFCVFIFTLLSCHGHADDEDGTAFLLYCDHDIRNFSLALPHRDSAVITRIPVRPRVIDYHVKKKLLFWTDYGDNINKAPLWEARARPSVLRDLSGSFGLAVDWLHDLLYWTDRKDKQVKVAMLDGTLATTVLKEEGIEPFAVVLNPAEGTMFWSDHGTIRKIERCNMDGSDRKVIVKDDIHMPESLAIDLGSRRIFWVDTHIDKNYLSSSKFDGNRRRNLLTGLKRPISVDVYGHYVYFVTFDSGHQAVYQASKEDGSGIKKVLDGEIKLRSLKIFDPSKQSEGFNVCGNNNGGCSHLCLPTSAHTFSCACPNTLLKRSDNITCMDSNGFPVTTPRSTTYSTSTHLPVKDFQINVSSSTEENENQNSDATGASSGTHATLAIIMASLALIAMVGMLLYFRMFLLKNVAITDMANPVYNKNAEENLYI</sequence>
<keyword evidence="2 8" id="KW-0732">Signal</keyword>
<feature type="chain" id="PRO_5043910826" evidence="8">
    <location>
        <begin position="25"/>
        <end position="435"/>
    </location>
</feature>
<dbReference type="FunFam" id="2.120.10.30:FF:000241">
    <property type="entry name" value="Low-density lipoprotein receptor-related protein 6"/>
    <property type="match status" value="1"/>
</dbReference>